<sequence length="205" mass="21633">MAHIGHIGKAMTAALCAGLLACAAACGSTPNSAASADATAQPSATASEAAISEKDIVGHKFTYGTIEFEFTDTPIGELDYGDAQTAPIYEFKVRTDADDISYDGDPAWRGYTVTAECVDSYAEGTWRECPSDTLFLLTGKTVRDETITEPEFQNAGFEVTKEESGTLNLQLVTEGDSSTAESTALLTKSMPSSFAVANTIQLEAE</sequence>
<accession>A0A0A7ICR2</accession>
<dbReference type="EMBL" id="CP007457">
    <property type="protein sequence ID" value="AIZ16990.1"/>
    <property type="molecule type" value="Genomic_DNA"/>
</dbReference>
<organism evidence="2 3">
    <name type="scientific">Bifidobacterium pseudolongum PV8-2</name>
    <dbReference type="NCBI Taxonomy" id="1447715"/>
    <lineage>
        <taxon>Bacteria</taxon>
        <taxon>Bacillati</taxon>
        <taxon>Actinomycetota</taxon>
        <taxon>Actinomycetes</taxon>
        <taxon>Bifidobacteriales</taxon>
        <taxon>Bifidobacteriaceae</taxon>
        <taxon>Bifidobacterium</taxon>
    </lineage>
</organism>
<dbReference type="STRING" id="1447715.AH67_00765"/>
<feature type="signal peptide" evidence="1">
    <location>
        <begin position="1"/>
        <end position="33"/>
    </location>
</feature>
<dbReference type="KEGG" id="bpsp:AH67_00765"/>
<dbReference type="Proteomes" id="UP000030636">
    <property type="component" value="Chromosome"/>
</dbReference>
<dbReference type="HOGENOM" id="CLU_1335371_0_0_11"/>
<evidence type="ECO:0008006" key="4">
    <source>
        <dbReference type="Google" id="ProtNLM"/>
    </source>
</evidence>
<reference evidence="2 3" key="1">
    <citation type="journal article" date="2015" name="Genome Announc.">
        <title>Bifidobacterium pseudolongum Strain PV8-2, Isolated from a Stool Sample of an Anemic Kenyan Infant.</title>
        <authorList>
            <person name="Vazquez-Gutierrez P."/>
            <person name="Lacroix C."/>
            <person name="Chassard C."/>
            <person name="Klumpp J."/>
            <person name="Stevens M.J."/>
            <person name="Jans C."/>
        </authorList>
    </citation>
    <scope>NUCLEOTIDE SEQUENCE [LARGE SCALE GENOMIC DNA]</scope>
    <source>
        <strain evidence="2 3">PV8-2</strain>
    </source>
</reference>
<dbReference type="RefSeq" id="WP_022858161.1">
    <property type="nucleotide sequence ID" value="NZ_CP007457.1"/>
</dbReference>
<evidence type="ECO:0000313" key="2">
    <source>
        <dbReference type="EMBL" id="AIZ16990.1"/>
    </source>
</evidence>
<keyword evidence="1" id="KW-0732">Signal</keyword>
<evidence type="ECO:0000256" key="1">
    <source>
        <dbReference type="SAM" id="SignalP"/>
    </source>
</evidence>
<feature type="chain" id="PRO_5002030001" description="Lipoprotein" evidence="1">
    <location>
        <begin position="34"/>
        <end position="205"/>
    </location>
</feature>
<gene>
    <name evidence="2" type="ORF">AH67_00765</name>
</gene>
<protein>
    <recommendedName>
        <fullName evidence="4">Lipoprotein</fullName>
    </recommendedName>
</protein>
<dbReference type="AlphaFoldDB" id="A0A0A7ICR2"/>
<keyword evidence="3" id="KW-1185">Reference proteome</keyword>
<name>A0A0A7ICR2_9BIFI</name>
<evidence type="ECO:0000313" key="3">
    <source>
        <dbReference type="Proteomes" id="UP000030636"/>
    </source>
</evidence>
<proteinExistence type="predicted"/>